<keyword evidence="2" id="KW-1185">Reference proteome</keyword>
<reference evidence="1 2" key="1">
    <citation type="submission" date="2019-05" db="EMBL/GenBank/DDBJ databases">
        <title>Emergence of the Ug99 lineage of the wheat stem rust pathogen through somatic hybridization.</title>
        <authorList>
            <person name="Li F."/>
            <person name="Upadhyaya N.M."/>
            <person name="Sperschneider J."/>
            <person name="Matny O."/>
            <person name="Nguyen-Phuc H."/>
            <person name="Mago R."/>
            <person name="Raley C."/>
            <person name="Miller M.E."/>
            <person name="Silverstein K.A.T."/>
            <person name="Henningsen E."/>
            <person name="Hirsch C.D."/>
            <person name="Visser B."/>
            <person name="Pretorius Z.A."/>
            <person name="Steffenson B.J."/>
            <person name="Schwessinger B."/>
            <person name="Dodds P.N."/>
            <person name="Figueroa M."/>
        </authorList>
    </citation>
    <scope>NUCLEOTIDE SEQUENCE [LARGE SCALE GENOMIC DNA]</scope>
    <source>
        <strain evidence="1">21-0</strain>
    </source>
</reference>
<dbReference type="EMBL" id="VSWC01000066">
    <property type="protein sequence ID" value="KAA1098023.1"/>
    <property type="molecule type" value="Genomic_DNA"/>
</dbReference>
<dbReference type="AlphaFoldDB" id="A0A5B0PAD9"/>
<protein>
    <submittedName>
        <fullName evidence="1">Uncharacterized protein</fullName>
    </submittedName>
</protein>
<gene>
    <name evidence="1" type="ORF">PGT21_026728</name>
</gene>
<sequence length="162" mass="18334">MYSINFYHLFKGCASSPTRRHGKCCSRESTVDCEVSNQLISRQYLPRSSFSGGLISARLVGSEVSNRWPLSFATVFEKTQLDSIAEIIRLAALLYFLRGFSYQQNCFAQLFHLLSRPSYNTSSSSVVNRQIPVSSSRLHQTSTLVYLISPPQAPREYSLHQL</sequence>
<name>A0A5B0PAD9_PUCGR</name>
<dbReference type="Proteomes" id="UP000324748">
    <property type="component" value="Unassembled WGS sequence"/>
</dbReference>
<accession>A0A5B0PAD9</accession>
<evidence type="ECO:0000313" key="1">
    <source>
        <dbReference type="EMBL" id="KAA1098023.1"/>
    </source>
</evidence>
<comment type="caution">
    <text evidence="1">The sequence shown here is derived from an EMBL/GenBank/DDBJ whole genome shotgun (WGS) entry which is preliminary data.</text>
</comment>
<evidence type="ECO:0000313" key="2">
    <source>
        <dbReference type="Proteomes" id="UP000324748"/>
    </source>
</evidence>
<proteinExistence type="predicted"/>
<organism evidence="1 2">
    <name type="scientific">Puccinia graminis f. sp. tritici</name>
    <dbReference type="NCBI Taxonomy" id="56615"/>
    <lineage>
        <taxon>Eukaryota</taxon>
        <taxon>Fungi</taxon>
        <taxon>Dikarya</taxon>
        <taxon>Basidiomycota</taxon>
        <taxon>Pucciniomycotina</taxon>
        <taxon>Pucciniomycetes</taxon>
        <taxon>Pucciniales</taxon>
        <taxon>Pucciniaceae</taxon>
        <taxon>Puccinia</taxon>
    </lineage>
</organism>